<proteinExistence type="predicted"/>
<gene>
    <name evidence="1" type="ORF">ERS013200_03466</name>
</gene>
<protein>
    <submittedName>
        <fullName evidence="1">Uncharacterized protein</fullName>
    </submittedName>
</protein>
<sequence>MITLFGAGTLLVSNSSVKNTLLVHFMIDSESSITTKPIFSAVFAKR</sequence>
<name>A0A655RIM2_VIBCL</name>
<dbReference type="AlphaFoldDB" id="A0A655RIM2"/>
<organism evidence="1 2">
    <name type="scientific">Vibrio cholerae</name>
    <dbReference type="NCBI Taxonomy" id="666"/>
    <lineage>
        <taxon>Bacteria</taxon>
        <taxon>Pseudomonadati</taxon>
        <taxon>Pseudomonadota</taxon>
        <taxon>Gammaproteobacteria</taxon>
        <taxon>Vibrionales</taxon>
        <taxon>Vibrionaceae</taxon>
        <taxon>Vibrio</taxon>
    </lineage>
</organism>
<evidence type="ECO:0000313" key="2">
    <source>
        <dbReference type="Proteomes" id="UP000041770"/>
    </source>
</evidence>
<reference evidence="1 2" key="1">
    <citation type="submission" date="2015-07" db="EMBL/GenBank/DDBJ databases">
        <authorList>
            <consortium name="Pathogen Informatics"/>
        </authorList>
    </citation>
    <scope>NUCLEOTIDE SEQUENCE [LARGE SCALE GENOMIC DNA]</scope>
    <source>
        <strain evidence="1 2">A316</strain>
    </source>
</reference>
<dbReference type="EMBL" id="CWQY01000034">
    <property type="protein sequence ID" value="CSD18625.1"/>
    <property type="molecule type" value="Genomic_DNA"/>
</dbReference>
<dbReference type="Proteomes" id="UP000041770">
    <property type="component" value="Unassembled WGS sequence"/>
</dbReference>
<evidence type="ECO:0000313" key="1">
    <source>
        <dbReference type="EMBL" id="CSD18625.1"/>
    </source>
</evidence>
<accession>A0A655RIM2</accession>